<sequence>MSKGLFCKHCALFTQEKVGHNQGVKVNRLVTEALTEYNDLTEKDGWLEMHESSNYLHICVASVEANRARLHPITEAWGIRIYLLEVTETMGNFVRNR</sequence>
<organism evidence="1 2">
    <name type="scientific">Dryococelus australis</name>
    <dbReference type="NCBI Taxonomy" id="614101"/>
    <lineage>
        <taxon>Eukaryota</taxon>
        <taxon>Metazoa</taxon>
        <taxon>Ecdysozoa</taxon>
        <taxon>Arthropoda</taxon>
        <taxon>Hexapoda</taxon>
        <taxon>Insecta</taxon>
        <taxon>Pterygota</taxon>
        <taxon>Neoptera</taxon>
        <taxon>Polyneoptera</taxon>
        <taxon>Phasmatodea</taxon>
        <taxon>Verophasmatodea</taxon>
        <taxon>Anareolatae</taxon>
        <taxon>Phasmatidae</taxon>
        <taxon>Eurycanthinae</taxon>
        <taxon>Dryococelus</taxon>
    </lineage>
</organism>
<name>A0ABQ9G6V9_9NEOP</name>
<evidence type="ECO:0000313" key="2">
    <source>
        <dbReference type="Proteomes" id="UP001159363"/>
    </source>
</evidence>
<gene>
    <name evidence="1" type="ORF">PR048_031994</name>
</gene>
<evidence type="ECO:0000313" key="1">
    <source>
        <dbReference type="EMBL" id="KAJ8868185.1"/>
    </source>
</evidence>
<accession>A0ABQ9G6V9</accession>
<reference evidence="1 2" key="1">
    <citation type="submission" date="2023-02" db="EMBL/GenBank/DDBJ databases">
        <title>LHISI_Scaffold_Assembly.</title>
        <authorList>
            <person name="Stuart O.P."/>
            <person name="Cleave R."/>
            <person name="Magrath M.J.L."/>
            <person name="Mikheyev A.S."/>
        </authorList>
    </citation>
    <scope>NUCLEOTIDE SEQUENCE [LARGE SCALE GENOMIC DNA]</scope>
    <source>
        <strain evidence="1">Daus_M_001</strain>
        <tissue evidence="1">Leg muscle</tissue>
    </source>
</reference>
<dbReference type="EMBL" id="JARBHB010000015">
    <property type="protein sequence ID" value="KAJ8868185.1"/>
    <property type="molecule type" value="Genomic_DNA"/>
</dbReference>
<keyword evidence="2" id="KW-1185">Reference proteome</keyword>
<proteinExistence type="predicted"/>
<comment type="caution">
    <text evidence="1">The sequence shown here is derived from an EMBL/GenBank/DDBJ whole genome shotgun (WGS) entry which is preliminary data.</text>
</comment>
<protein>
    <submittedName>
        <fullName evidence="1">Uncharacterized protein</fullName>
    </submittedName>
</protein>
<dbReference type="Proteomes" id="UP001159363">
    <property type="component" value="Chromosome 14"/>
</dbReference>